<organism evidence="3 4">
    <name type="scientific">Gossypium arboreum</name>
    <name type="common">Tree cotton</name>
    <name type="synonym">Gossypium nanking</name>
    <dbReference type="NCBI Taxonomy" id="29729"/>
    <lineage>
        <taxon>Eukaryota</taxon>
        <taxon>Viridiplantae</taxon>
        <taxon>Streptophyta</taxon>
        <taxon>Embryophyta</taxon>
        <taxon>Tracheophyta</taxon>
        <taxon>Spermatophyta</taxon>
        <taxon>Magnoliopsida</taxon>
        <taxon>eudicotyledons</taxon>
        <taxon>Gunneridae</taxon>
        <taxon>Pentapetalae</taxon>
        <taxon>rosids</taxon>
        <taxon>malvids</taxon>
        <taxon>Malvales</taxon>
        <taxon>Malvaceae</taxon>
        <taxon>Malvoideae</taxon>
        <taxon>Gossypium</taxon>
    </lineage>
</organism>
<dbReference type="GO" id="GO:0008419">
    <property type="term" value="F:RNA lariat debranching enzyme activity"/>
    <property type="evidence" value="ECO:0007669"/>
    <property type="project" value="TreeGrafter"/>
</dbReference>
<dbReference type="PANTHER" id="PTHR12849:SF0">
    <property type="entry name" value="LARIAT DEBRANCHING ENZYME"/>
    <property type="match status" value="1"/>
</dbReference>
<sequence length="123" mass="13895">MVGPVSSESEVILEILFRYYGGWAAPSIYFLGFAGVVKFANIRIGGLSGIYNAPHLHCKFTALVEHEEGGRVTKFFALDKWLPGHKFLQIVDIESYPGSYEVQYDEEWLAITQKLNCVFPLTF</sequence>
<dbReference type="GO" id="GO:0005634">
    <property type="term" value="C:nucleus"/>
    <property type="evidence" value="ECO:0007669"/>
    <property type="project" value="TreeGrafter"/>
</dbReference>
<protein>
    <submittedName>
        <fullName evidence="3">Lariat debranching enzyme-like protein</fullName>
    </submittedName>
</protein>
<evidence type="ECO:0000313" key="3">
    <source>
        <dbReference type="EMBL" id="KHG10833.1"/>
    </source>
</evidence>
<dbReference type="EMBL" id="KN394690">
    <property type="protein sequence ID" value="KHG10833.1"/>
    <property type="molecule type" value="Genomic_DNA"/>
</dbReference>
<keyword evidence="1" id="KW-1133">Transmembrane helix</keyword>
<keyword evidence="4" id="KW-1185">Reference proteome</keyword>
<dbReference type="InterPro" id="IPR007708">
    <property type="entry name" value="DBR1_C"/>
</dbReference>
<feature type="domain" description="Lariat debranching enzyme C-terminal" evidence="2">
    <location>
        <begin position="71"/>
        <end position="119"/>
    </location>
</feature>
<dbReference type="GO" id="GO:0000398">
    <property type="term" value="P:mRNA splicing, via spliceosome"/>
    <property type="evidence" value="ECO:0007669"/>
    <property type="project" value="TreeGrafter"/>
</dbReference>
<proteinExistence type="predicted"/>
<accession>A0A0B0N8M0</accession>
<name>A0A0B0N8M0_GOSAR</name>
<evidence type="ECO:0000256" key="1">
    <source>
        <dbReference type="SAM" id="Phobius"/>
    </source>
</evidence>
<evidence type="ECO:0000313" key="4">
    <source>
        <dbReference type="Proteomes" id="UP000032142"/>
    </source>
</evidence>
<gene>
    <name evidence="3" type="ORF">F383_14843</name>
</gene>
<keyword evidence="1" id="KW-0472">Membrane</keyword>
<keyword evidence="1" id="KW-0812">Transmembrane</keyword>
<dbReference type="Pfam" id="PF05011">
    <property type="entry name" value="DBR1"/>
    <property type="match status" value="1"/>
</dbReference>
<feature type="transmembrane region" description="Helical" evidence="1">
    <location>
        <begin position="20"/>
        <end position="40"/>
    </location>
</feature>
<dbReference type="Proteomes" id="UP000032142">
    <property type="component" value="Unassembled WGS sequence"/>
</dbReference>
<evidence type="ECO:0000259" key="2">
    <source>
        <dbReference type="Pfam" id="PF05011"/>
    </source>
</evidence>
<reference evidence="4" key="1">
    <citation type="submission" date="2014-09" db="EMBL/GenBank/DDBJ databases">
        <authorList>
            <person name="Mudge J."/>
            <person name="Ramaraj T."/>
            <person name="Lindquist I.E."/>
            <person name="Bharti A.K."/>
            <person name="Sundararajan A."/>
            <person name="Cameron C.T."/>
            <person name="Woodward J.E."/>
            <person name="May G.D."/>
            <person name="Brubaker C."/>
            <person name="Broadhvest J."/>
            <person name="Wilkins T.A."/>
        </authorList>
    </citation>
    <scope>NUCLEOTIDE SEQUENCE</scope>
    <source>
        <strain evidence="4">cv. AKA8401</strain>
    </source>
</reference>
<dbReference type="PANTHER" id="PTHR12849">
    <property type="entry name" value="RNA LARIAT DEBRANCHING ENZYME"/>
    <property type="match status" value="1"/>
</dbReference>
<dbReference type="AlphaFoldDB" id="A0A0B0N8M0"/>